<dbReference type="AlphaFoldDB" id="A0A9P5VAI7"/>
<evidence type="ECO:0000313" key="2">
    <source>
        <dbReference type="Proteomes" id="UP000748756"/>
    </source>
</evidence>
<sequence>ATGTRSGTQNHAVQVTDMTVADEHFSPIEDIPTGHPFGGCGHTDHVPAGLWLGDRDRRHATAVANRG</sequence>
<comment type="caution">
    <text evidence="1">The sequence shown here is derived from an EMBL/GenBank/DDBJ whole genome shotgun (WGS) entry which is preliminary data.</text>
</comment>
<name>A0A9P5VAI7_9FUNG</name>
<proteinExistence type="predicted"/>
<protein>
    <submittedName>
        <fullName evidence="1">Uncharacterized protein</fullName>
    </submittedName>
</protein>
<gene>
    <name evidence="1" type="ORF">BG015_008174</name>
</gene>
<keyword evidence="2" id="KW-1185">Reference proteome</keyword>
<dbReference type="EMBL" id="JAAAUQ010000464">
    <property type="protein sequence ID" value="KAF9150003.1"/>
    <property type="molecule type" value="Genomic_DNA"/>
</dbReference>
<organism evidence="1 2">
    <name type="scientific">Linnemannia schmuckeri</name>
    <dbReference type="NCBI Taxonomy" id="64567"/>
    <lineage>
        <taxon>Eukaryota</taxon>
        <taxon>Fungi</taxon>
        <taxon>Fungi incertae sedis</taxon>
        <taxon>Mucoromycota</taxon>
        <taxon>Mortierellomycotina</taxon>
        <taxon>Mortierellomycetes</taxon>
        <taxon>Mortierellales</taxon>
        <taxon>Mortierellaceae</taxon>
        <taxon>Linnemannia</taxon>
    </lineage>
</organism>
<feature type="non-terminal residue" evidence="1">
    <location>
        <position position="1"/>
    </location>
</feature>
<evidence type="ECO:0000313" key="1">
    <source>
        <dbReference type="EMBL" id="KAF9150003.1"/>
    </source>
</evidence>
<dbReference type="Proteomes" id="UP000748756">
    <property type="component" value="Unassembled WGS sequence"/>
</dbReference>
<reference evidence="1" key="1">
    <citation type="journal article" date="2020" name="Fungal Divers.">
        <title>Resolving the Mortierellaceae phylogeny through synthesis of multi-gene phylogenetics and phylogenomics.</title>
        <authorList>
            <person name="Vandepol N."/>
            <person name="Liber J."/>
            <person name="Desiro A."/>
            <person name="Na H."/>
            <person name="Kennedy M."/>
            <person name="Barry K."/>
            <person name="Grigoriev I.V."/>
            <person name="Miller A.N."/>
            <person name="O'Donnell K."/>
            <person name="Stajich J.E."/>
            <person name="Bonito G."/>
        </authorList>
    </citation>
    <scope>NUCLEOTIDE SEQUENCE</scope>
    <source>
        <strain evidence="1">NRRL 6426</strain>
    </source>
</reference>
<accession>A0A9P5VAI7</accession>